<evidence type="ECO:0000256" key="5">
    <source>
        <dbReference type="ARBA" id="ARBA00022695"/>
    </source>
</evidence>
<dbReference type="STRING" id="1797579.A2996_02425"/>
<keyword evidence="7 9" id="KW-0239">DNA-directed DNA polymerase</keyword>
<feature type="domain" description="DNA polymerase III beta sliding clamp N-terminal" evidence="10">
    <location>
        <begin position="1"/>
        <end position="119"/>
    </location>
</feature>
<evidence type="ECO:0000256" key="1">
    <source>
        <dbReference type="ARBA" id="ARBA00004496"/>
    </source>
</evidence>
<organism evidence="13 14">
    <name type="scientific">Candidatus Campbellbacteria bacterium RIFCSPLOWO2_01_FULL_34_15</name>
    <dbReference type="NCBI Taxonomy" id="1797579"/>
    <lineage>
        <taxon>Bacteria</taxon>
        <taxon>Candidatus Campbelliibacteriota</taxon>
    </lineage>
</organism>
<keyword evidence="5 9" id="KW-0548">Nucleotidyltransferase</keyword>
<reference evidence="13 14" key="1">
    <citation type="journal article" date="2016" name="Nat. Commun.">
        <title>Thousands of microbial genomes shed light on interconnected biogeochemical processes in an aquifer system.</title>
        <authorList>
            <person name="Anantharaman K."/>
            <person name="Brown C.T."/>
            <person name="Hug L.A."/>
            <person name="Sharon I."/>
            <person name="Castelle C.J."/>
            <person name="Probst A.J."/>
            <person name="Thomas B.C."/>
            <person name="Singh A."/>
            <person name="Wilkins M.J."/>
            <person name="Karaoz U."/>
            <person name="Brodie E.L."/>
            <person name="Williams K.H."/>
            <person name="Hubbard S.S."/>
            <person name="Banfield J.F."/>
        </authorList>
    </citation>
    <scope>NUCLEOTIDE SEQUENCE [LARGE SCALE GENOMIC DNA]</scope>
</reference>
<comment type="similarity">
    <text evidence="2 9">Belongs to the beta sliding clamp family.</text>
</comment>
<dbReference type="SUPFAM" id="SSF55979">
    <property type="entry name" value="DNA clamp"/>
    <property type="match status" value="3"/>
</dbReference>
<evidence type="ECO:0000259" key="10">
    <source>
        <dbReference type="Pfam" id="PF00712"/>
    </source>
</evidence>
<dbReference type="AlphaFoldDB" id="A0A1F5ELK3"/>
<comment type="subunit">
    <text evidence="9">Forms a ring-shaped head-to-tail homodimer around DNA.</text>
</comment>
<protein>
    <recommendedName>
        <fullName evidence="9">Beta sliding clamp</fullName>
    </recommendedName>
</protein>
<feature type="domain" description="DNA polymerase III beta sliding clamp central" evidence="11">
    <location>
        <begin position="129"/>
        <end position="241"/>
    </location>
</feature>
<dbReference type="GO" id="GO:0008408">
    <property type="term" value="F:3'-5' exonuclease activity"/>
    <property type="evidence" value="ECO:0007669"/>
    <property type="project" value="InterPro"/>
</dbReference>
<dbReference type="Pfam" id="PF02767">
    <property type="entry name" value="DNA_pol3_beta_2"/>
    <property type="match status" value="1"/>
</dbReference>
<dbReference type="Gene3D" id="3.10.150.10">
    <property type="entry name" value="DNA Polymerase III, subunit A, domain 2"/>
    <property type="match status" value="1"/>
</dbReference>
<evidence type="ECO:0000313" key="14">
    <source>
        <dbReference type="Proteomes" id="UP000176865"/>
    </source>
</evidence>
<dbReference type="SMART" id="SM00480">
    <property type="entry name" value="POL3Bc"/>
    <property type="match status" value="1"/>
</dbReference>
<dbReference type="GO" id="GO:0005737">
    <property type="term" value="C:cytoplasm"/>
    <property type="evidence" value="ECO:0007669"/>
    <property type="project" value="UniProtKB-SubCell"/>
</dbReference>
<dbReference type="GO" id="GO:0006271">
    <property type="term" value="P:DNA strand elongation involved in DNA replication"/>
    <property type="evidence" value="ECO:0007669"/>
    <property type="project" value="TreeGrafter"/>
</dbReference>
<keyword evidence="8" id="KW-0238">DNA-binding</keyword>
<dbReference type="InterPro" id="IPR001001">
    <property type="entry name" value="DNA_polIII_beta"/>
</dbReference>
<keyword evidence="4 9" id="KW-0808">Transferase</keyword>
<dbReference type="NCBIfam" id="TIGR00663">
    <property type="entry name" value="dnan"/>
    <property type="match status" value="1"/>
</dbReference>
<evidence type="ECO:0000313" key="13">
    <source>
        <dbReference type="EMBL" id="OGD68292.1"/>
    </source>
</evidence>
<keyword evidence="3 9" id="KW-0963">Cytoplasm</keyword>
<dbReference type="Pfam" id="PF00712">
    <property type="entry name" value="DNA_pol3_beta"/>
    <property type="match status" value="1"/>
</dbReference>
<keyword evidence="6 9" id="KW-0235">DNA replication</keyword>
<accession>A0A1F5ELK3</accession>
<evidence type="ECO:0000256" key="4">
    <source>
        <dbReference type="ARBA" id="ARBA00022679"/>
    </source>
</evidence>
<dbReference type="Pfam" id="PF02768">
    <property type="entry name" value="DNA_pol3_beta_3"/>
    <property type="match status" value="1"/>
</dbReference>
<dbReference type="Proteomes" id="UP000176865">
    <property type="component" value="Unassembled WGS sequence"/>
</dbReference>
<dbReference type="CDD" id="cd00140">
    <property type="entry name" value="beta_clamp"/>
    <property type="match status" value="1"/>
</dbReference>
<gene>
    <name evidence="13" type="ORF">A2996_02425</name>
</gene>
<dbReference type="GO" id="GO:0009360">
    <property type="term" value="C:DNA polymerase III complex"/>
    <property type="evidence" value="ECO:0007669"/>
    <property type="project" value="InterPro"/>
</dbReference>
<dbReference type="PANTHER" id="PTHR30478:SF0">
    <property type="entry name" value="BETA SLIDING CLAMP"/>
    <property type="match status" value="1"/>
</dbReference>
<evidence type="ECO:0000256" key="7">
    <source>
        <dbReference type="ARBA" id="ARBA00022932"/>
    </source>
</evidence>
<sequence length="365" mass="41147">MKLECSKEKLVRAISKAEKITGKNLSLPVLSCVLLDANNGNLKISSTNLDLGIEINVPARVDEEGITAVSGSVLGSLLSSDFKSEKIKLETKNENLNVLSDSYSTIIKSQNSEDFPTIPRLKKDKVINIESKKLVKGLKSVWYSSSTSNIKPELSSILICSESNTIVFVATDSFRLAEMKIDFNLEDFEQILIPFKNIPEILRVFDDVDGDIKMYITENQIAFEYENIYLTSRVIDGIFPDYKQLLPKEFKTEITVLKEDLVNVLKVSNIFSDKFNKVSFSISPKDKKFEIRAVNSDVGENVNRVDAVLKGEDIEINFNQKYIMDCFQSITTDSLVLKFNGLNKPMVIKSVPDTQFTYLVMPMNK</sequence>
<proteinExistence type="inferred from homology"/>
<evidence type="ECO:0000256" key="9">
    <source>
        <dbReference type="PIRNR" id="PIRNR000804"/>
    </source>
</evidence>
<evidence type="ECO:0000256" key="8">
    <source>
        <dbReference type="ARBA" id="ARBA00023125"/>
    </source>
</evidence>
<dbReference type="InterPro" id="IPR046938">
    <property type="entry name" value="DNA_clamp_sf"/>
</dbReference>
<dbReference type="InterPro" id="IPR022634">
    <property type="entry name" value="DNA_polIII_beta_N"/>
</dbReference>
<dbReference type="InterPro" id="IPR022637">
    <property type="entry name" value="DNA_polIII_beta_cen"/>
</dbReference>
<evidence type="ECO:0000259" key="12">
    <source>
        <dbReference type="Pfam" id="PF02768"/>
    </source>
</evidence>
<dbReference type="InterPro" id="IPR022635">
    <property type="entry name" value="DNA_polIII_beta_C"/>
</dbReference>
<name>A0A1F5ELK3_9BACT</name>
<dbReference type="PIRSF" id="PIRSF000804">
    <property type="entry name" value="DNA_pol_III_b"/>
    <property type="match status" value="1"/>
</dbReference>
<dbReference type="PANTHER" id="PTHR30478">
    <property type="entry name" value="DNA POLYMERASE III SUBUNIT BETA"/>
    <property type="match status" value="1"/>
</dbReference>
<dbReference type="EMBL" id="MFAB01000030">
    <property type="protein sequence ID" value="OGD68292.1"/>
    <property type="molecule type" value="Genomic_DNA"/>
</dbReference>
<evidence type="ECO:0000256" key="6">
    <source>
        <dbReference type="ARBA" id="ARBA00022705"/>
    </source>
</evidence>
<dbReference type="GO" id="GO:0003887">
    <property type="term" value="F:DNA-directed DNA polymerase activity"/>
    <property type="evidence" value="ECO:0007669"/>
    <property type="project" value="UniProtKB-UniRule"/>
</dbReference>
<comment type="caution">
    <text evidence="13">The sequence shown here is derived from an EMBL/GenBank/DDBJ whole genome shotgun (WGS) entry which is preliminary data.</text>
</comment>
<dbReference type="GO" id="GO:0003677">
    <property type="term" value="F:DNA binding"/>
    <property type="evidence" value="ECO:0007669"/>
    <property type="project" value="UniProtKB-UniRule"/>
</dbReference>
<evidence type="ECO:0000256" key="2">
    <source>
        <dbReference type="ARBA" id="ARBA00010752"/>
    </source>
</evidence>
<comment type="subcellular location">
    <subcellularLocation>
        <location evidence="1 9">Cytoplasm</location>
    </subcellularLocation>
</comment>
<evidence type="ECO:0000256" key="3">
    <source>
        <dbReference type="ARBA" id="ARBA00022490"/>
    </source>
</evidence>
<dbReference type="Gene3D" id="3.70.10.10">
    <property type="match status" value="1"/>
</dbReference>
<feature type="domain" description="DNA polymerase III beta sliding clamp C-terminal" evidence="12">
    <location>
        <begin position="243"/>
        <end position="363"/>
    </location>
</feature>
<evidence type="ECO:0000259" key="11">
    <source>
        <dbReference type="Pfam" id="PF02767"/>
    </source>
</evidence>
<comment type="function">
    <text evidence="9">Confers DNA tethering and processivity to DNA polymerases and other proteins. Acts as a clamp, forming a ring around DNA (a reaction catalyzed by the clamp-loading complex) which diffuses in an ATP-independent manner freely and bidirectionally along dsDNA. Initially characterized for its ability to contact the catalytic subunit of DNA polymerase III (Pol III), a complex, multichain enzyme responsible for most of the replicative synthesis in bacteria; Pol III exhibits 3'-5' exonuclease proofreading activity. The beta chain is required for initiation of replication as well as for processivity of DNA replication.</text>
</comment>